<proteinExistence type="predicted"/>
<comment type="caution">
    <text evidence="1">The sequence shown here is derived from an EMBL/GenBank/DDBJ whole genome shotgun (WGS) entry which is preliminary data.</text>
</comment>
<keyword evidence="2" id="KW-1185">Reference proteome</keyword>
<sequence length="109" mass="12037">MLQFRQEAQRANYTNGFVETSVSAAPSPYDGRPPTPPIASFLTALYRRLAQTDPGLSALADGFLYNQSGGPSTGFHRTWDAKDVYSPHVLDKIPFTPGPPNSRWAQFYS</sequence>
<evidence type="ECO:0000313" key="1">
    <source>
        <dbReference type="EMBL" id="PXA63960.1"/>
    </source>
</evidence>
<dbReference type="AlphaFoldDB" id="A0A2V3DM26"/>
<gene>
    <name evidence="1" type="ORF">CVS29_17755</name>
</gene>
<evidence type="ECO:0000313" key="2">
    <source>
        <dbReference type="Proteomes" id="UP000246303"/>
    </source>
</evidence>
<dbReference type="Proteomes" id="UP000246303">
    <property type="component" value="Unassembled WGS sequence"/>
</dbReference>
<reference evidence="1 2" key="1">
    <citation type="submission" date="2018-05" db="EMBL/GenBank/DDBJ databases">
        <title>Genetic diversity of glacier-inhabiting Cryobacterium bacteria in China and description of Cryobacterium mengkeensis sp. nov. and Arthrobacter glacialis sp. nov.</title>
        <authorList>
            <person name="Liu Q."/>
            <person name="Xin Y.-H."/>
        </authorList>
    </citation>
    <scope>NUCLEOTIDE SEQUENCE [LARGE SCALE GENOMIC DNA]</scope>
    <source>
        <strain evidence="1 2">GP3</strain>
    </source>
</reference>
<name>A0A2V3DM26_9MICC</name>
<accession>A0A2V3DM26</accession>
<dbReference type="EMBL" id="QHLZ01000019">
    <property type="protein sequence ID" value="PXA63960.1"/>
    <property type="molecule type" value="Genomic_DNA"/>
</dbReference>
<protein>
    <submittedName>
        <fullName evidence="1">Uncharacterized protein</fullName>
    </submittedName>
</protein>
<organism evidence="1 2">
    <name type="scientific">Arthrobacter psychrochitiniphilus</name>
    <dbReference type="NCBI Taxonomy" id="291045"/>
    <lineage>
        <taxon>Bacteria</taxon>
        <taxon>Bacillati</taxon>
        <taxon>Actinomycetota</taxon>
        <taxon>Actinomycetes</taxon>
        <taxon>Micrococcales</taxon>
        <taxon>Micrococcaceae</taxon>
        <taxon>Arthrobacter</taxon>
    </lineage>
</organism>